<dbReference type="SUPFAM" id="SSF144232">
    <property type="entry name" value="HIT/MYND zinc finger-like"/>
    <property type="match status" value="1"/>
</dbReference>
<accession>A0A072PDK8</accession>
<dbReference type="GO" id="GO:0033617">
    <property type="term" value="P:mitochondrial respiratory chain complex IV assembly"/>
    <property type="evidence" value="ECO:0007669"/>
    <property type="project" value="TreeGrafter"/>
</dbReference>
<feature type="region of interest" description="Disordered" evidence="1">
    <location>
        <begin position="136"/>
        <end position="159"/>
    </location>
</feature>
<dbReference type="STRING" id="1182545.A0A072PDK8"/>
<dbReference type="EMBL" id="AMGV01000004">
    <property type="protein sequence ID" value="KEF58179.1"/>
    <property type="molecule type" value="Genomic_DNA"/>
</dbReference>
<evidence type="ECO:0000259" key="3">
    <source>
        <dbReference type="Pfam" id="PF20179"/>
    </source>
</evidence>
<evidence type="ECO:0000256" key="1">
    <source>
        <dbReference type="SAM" id="MobiDB-lite"/>
    </source>
</evidence>
<feature type="domain" description="Mitochondrial splicing suppressor 51 zinc-finger" evidence="2">
    <location>
        <begin position="131"/>
        <end position="207"/>
    </location>
</feature>
<dbReference type="InterPro" id="IPR046824">
    <property type="entry name" value="Mss51-like_C"/>
</dbReference>
<reference evidence="4 5" key="1">
    <citation type="submission" date="2013-03" db="EMBL/GenBank/DDBJ databases">
        <title>The Genome Sequence of Exophiala aquamarina CBS 119918.</title>
        <authorList>
            <consortium name="The Broad Institute Genomics Platform"/>
            <person name="Cuomo C."/>
            <person name="de Hoog S."/>
            <person name="Gorbushina A."/>
            <person name="Walker B."/>
            <person name="Young S.K."/>
            <person name="Zeng Q."/>
            <person name="Gargeya S."/>
            <person name="Fitzgerald M."/>
            <person name="Haas B."/>
            <person name="Abouelleil A."/>
            <person name="Allen A.W."/>
            <person name="Alvarado L."/>
            <person name="Arachchi H.M."/>
            <person name="Berlin A.M."/>
            <person name="Chapman S.B."/>
            <person name="Gainer-Dewar J."/>
            <person name="Goldberg J."/>
            <person name="Griggs A."/>
            <person name="Gujja S."/>
            <person name="Hansen M."/>
            <person name="Howarth C."/>
            <person name="Imamovic A."/>
            <person name="Ireland A."/>
            <person name="Larimer J."/>
            <person name="McCowan C."/>
            <person name="Murphy C."/>
            <person name="Pearson M."/>
            <person name="Poon T.W."/>
            <person name="Priest M."/>
            <person name="Roberts A."/>
            <person name="Saif S."/>
            <person name="Shea T."/>
            <person name="Sisk P."/>
            <person name="Sykes S."/>
            <person name="Wortman J."/>
            <person name="Nusbaum C."/>
            <person name="Birren B."/>
        </authorList>
    </citation>
    <scope>NUCLEOTIDE SEQUENCE [LARGE SCALE GENOMIC DNA]</scope>
    <source>
        <strain evidence="4 5">CBS 119918</strain>
    </source>
</reference>
<name>A0A072PDK8_9EURO</name>
<gene>
    <name evidence="4" type="ORF">A1O9_06105</name>
</gene>
<dbReference type="PANTHER" id="PTHR28069">
    <property type="entry name" value="GH20023P"/>
    <property type="match status" value="1"/>
</dbReference>
<evidence type="ECO:0000259" key="2">
    <source>
        <dbReference type="Pfam" id="PF13824"/>
    </source>
</evidence>
<dbReference type="AlphaFoldDB" id="A0A072PDK8"/>
<dbReference type="Pfam" id="PF13824">
    <property type="entry name" value="zf-Mss51"/>
    <property type="match status" value="1"/>
</dbReference>
<dbReference type="InterPro" id="IPR032717">
    <property type="entry name" value="Mss51_Znf"/>
</dbReference>
<dbReference type="Proteomes" id="UP000027920">
    <property type="component" value="Unassembled WGS sequence"/>
</dbReference>
<organism evidence="4 5">
    <name type="scientific">Exophiala aquamarina CBS 119918</name>
    <dbReference type="NCBI Taxonomy" id="1182545"/>
    <lineage>
        <taxon>Eukaryota</taxon>
        <taxon>Fungi</taxon>
        <taxon>Dikarya</taxon>
        <taxon>Ascomycota</taxon>
        <taxon>Pezizomycotina</taxon>
        <taxon>Eurotiomycetes</taxon>
        <taxon>Chaetothyriomycetidae</taxon>
        <taxon>Chaetothyriales</taxon>
        <taxon>Herpotrichiellaceae</taxon>
        <taxon>Exophiala</taxon>
    </lineage>
</organism>
<dbReference type="HOGENOM" id="CLU_033072_0_0_1"/>
<evidence type="ECO:0000313" key="5">
    <source>
        <dbReference type="Proteomes" id="UP000027920"/>
    </source>
</evidence>
<dbReference type="GeneID" id="25281022"/>
<dbReference type="PANTHER" id="PTHR28069:SF1">
    <property type="entry name" value="PROTEIN MSS51, MITOCHONDRIAL"/>
    <property type="match status" value="1"/>
</dbReference>
<dbReference type="VEuPathDB" id="FungiDB:A1O9_06105"/>
<proteinExistence type="predicted"/>
<protein>
    <submittedName>
        <fullName evidence="4">Uncharacterized protein</fullName>
    </submittedName>
</protein>
<dbReference type="GO" id="GO:0005739">
    <property type="term" value="C:mitochondrion"/>
    <property type="evidence" value="ECO:0007669"/>
    <property type="project" value="GOC"/>
</dbReference>
<dbReference type="OrthoDB" id="5282002at2759"/>
<sequence>MEGVYTCLRCTRALAATGRRQTTSKIQRSLPSHRWFTASSSVYHNRASIGGGIGMAWRQPPKQLARASSISTAPVEEPDNFERHNIPPTDYGEWRAHGRVLLQPDNLFHPFSESPIPEIRQRARFTKQHALCPHPAHQQTRVPVSPYDPESRKVTGLSTQPPAHVSFECPDCGIATYCCEEHWADDFEAHLEICDTLRQINEDDHDLRSGRWFSEFEYPGPQLDEILVNMTSWDTFLYTRQFEAINEERSMRQATRLLTYPLSIGSVLHELSPYNIRRGGRLTAEGLKSLSALRYTLHPPRQGQGISVAGLRLSSPPIRIFVLGARAESSLPREVWTQLNHIFPRSTIHLNFIGPESMLNRDAEFPLPERTASNPFGAIVEDRISDKMKITTYVDYFHTLHEANLFYPYDPYFDCFMLYHPGLGHPASSHEWESTIPKLLETKIPIICTGYTEWDMHRDWKWVMEKCAGEVDLLMEPGENRFRSLRWDLNDLDPQDISCGNWGIWAFRGKRYEATHRNVE</sequence>
<keyword evidence="5" id="KW-1185">Reference proteome</keyword>
<dbReference type="RefSeq" id="XP_013260769.1">
    <property type="nucleotide sequence ID" value="XM_013405315.1"/>
</dbReference>
<evidence type="ECO:0000313" key="4">
    <source>
        <dbReference type="EMBL" id="KEF58179.1"/>
    </source>
</evidence>
<dbReference type="Pfam" id="PF20179">
    <property type="entry name" value="MSS51_C"/>
    <property type="match status" value="1"/>
</dbReference>
<feature type="domain" description="Mitochondrial splicing suppressor 51-like C-terminal" evidence="3">
    <location>
        <begin position="309"/>
        <end position="490"/>
    </location>
</feature>
<comment type="caution">
    <text evidence="4">The sequence shown here is derived from an EMBL/GenBank/DDBJ whole genome shotgun (WGS) entry which is preliminary data.</text>
</comment>